<dbReference type="EMBL" id="PPTP01000006">
    <property type="protein sequence ID" value="RDB55101.1"/>
    <property type="molecule type" value="Genomic_DNA"/>
</dbReference>
<proteinExistence type="predicted"/>
<dbReference type="InterPro" id="IPR013094">
    <property type="entry name" value="AB_hydrolase_3"/>
</dbReference>
<evidence type="ECO:0000259" key="2">
    <source>
        <dbReference type="Pfam" id="PF07859"/>
    </source>
</evidence>
<evidence type="ECO:0000256" key="1">
    <source>
        <dbReference type="ARBA" id="ARBA00022801"/>
    </source>
</evidence>
<dbReference type="AlphaFoldDB" id="A0A369L5I8"/>
<name>A0A369L5I8_9ACTN</name>
<gene>
    <name evidence="3" type="ORF">C1880_07725</name>
</gene>
<accession>A0A369L5I8</accession>
<feature type="domain" description="Alpha/beta hydrolase fold-3" evidence="2">
    <location>
        <begin position="95"/>
        <end position="304"/>
    </location>
</feature>
<dbReference type="PANTHER" id="PTHR48081">
    <property type="entry name" value="AB HYDROLASE SUPERFAMILY PROTEIN C4A8.06C"/>
    <property type="match status" value="1"/>
</dbReference>
<dbReference type="RefSeq" id="WP_042436446.1">
    <property type="nucleotide sequence ID" value="NZ_CABKQR010000004.1"/>
</dbReference>
<evidence type="ECO:0000313" key="3">
    <source>
        <dbReference type="EMBL" id="RDB55101.1"/>
    </source>
</evidence>
<dbReference type="Pfam" id="PF07859">
    <property type="entry name" value="Abhydrolase_3"/>
    <property type="match status" value="1"/>
</dbReference>
<reference evidence="3 4" key="1">
    <citation type="journal article" date="2018" name="Elife">
        <title>Discovery and characterization of a prevalent human gut bacterial enzyme sufficient for the inactivation of a family of plant toxins.</title>
        <authorList>
            <person name="Koppel N."/>
            <person name="Bisanz J.E."/>
            <person name="Pandelia M.E."/>
            <person name="Turnbaugh P.J."/>
            <person name="Balskus E.P."/>
        </authorList>
    </citation>
    <scope>NUCLEOTIDE SEQUENCE [LARGE SCALE GENOMIC DNA]</scope>
    <source>
        <strain evidence="4">anaerobia AP69FAA</strain>
    </source>
</reference>
<dbReference type="PANTHER" id="PTHR48081:SF8">
    <property type="entry name" value="ALPHA_BETA HYDROLASE FOLD-3 DOMAIN-CONTAINING PROTEIN-RELATED"/>
    <property type="match status" value="1"/>
</dbReference>
<dbReference type="Gene3D" id="3.40.50.1820">
    <property type="entry name" value="alpha/beta hydrolase"/>
    <property type="match status" value="1"/>
</dbReference>
<dbReference type="GeneID" id="82936459"/>
<dbReference type="SUPFAM" id="SSF53474">
    <property type="entry name" value="alpha/beta-Hydrolases"/>
    <property type="match status" value="1"/>
</dbReference>
<keyword evidence="4" id="KW-1185">Reference proteome</keyword>
<sequence length="330" mass="36348">MNKIDVLSKINEGMRAVLAKEDELAGNANDTSAGFEQMRLNYTAGRAYWVEGGPEMAEKVDCKVEGPHGDIPVRLYYPAKDRASLANDGETLPAIVYAHGGGFVLGNLDTHDRICRVLASKTGAAVAAVDYRLSPEAKFPVAVQEVACVAKHLHEQGEAYGIDGNRLSFAGDSGGAHLSLAATMYLREELGGSDYVKCLLLFYGWYGLKDSASQRLLGGPWDGLTEAEWQWYKELYAEDTAELETSPYANLFLNDLTRDMPSCYIAAAEYDPLKDDSTALATILEEYGIPHRFEMFEGVIHAFLHYTKMLDEANLALEHGAEHFRQQMGC</sequence>
<keyword evidence="1" id="KW-0378">Hydrolase</keyword>
<comment type="caution">
    <text evidence="3">The sequence shown here is derived from an EMBL/GenBank/DDBJ whole genome shotgun (WGS) entry which is preliminary data.</text>
</comment>
<dbReference type="InterPro" id="IPR050300">
    <property type="entry name" value="GDXG_lipolytic_enzyme"/>
</dbReference>
<dbReference type="Proteomes" id="UP000253792">
    <property type="component" value="Unassembled WGS sequence"/>
</dbReference>
<dbReference type="NCBIfam" id="NF007547">
    <property type="entry name" value="PRK10162.1"/>
    <property type="match status" value="1"/>
</dbReference>
<dbReference type="OrthoDB" id="9803828at2"/>
<dbReference type="InterPro" id="IPR029058">
    <property type="entry name" value="AB_hydrolase_fold"/>
</dbReference>
<evidence type="ECO:0000313" key="4">
    <source>
        <dbReference type="Proteomes" id="UP000253792"/>
    </source>
</evidence>
<organism evidence="3 4">
    <name type="scientific">Senegalimassilia anaerobia</name>
    <dbReference type="NCBI Taxonomy" id="1473216"/>
    <lineage>
        <taxon>Bacteria</taxon>
        <taxon>Bacillati</taxon>
        <taxon>Actinomycetota</taxon>
        <taxon>Coriobacteriia</taxon>
        <taxon>Coriobacteriales</taxon>
        <taxon>Coriobacteriaceae</taxon>
        <taxon>Senegalimassilia</taxon>
    </lineage>
</organism>
<dbReference type="GO" id="GO:0016787">
    <property type="term" value="F:hydrolase activity"/>
    <property type="evidence" value="ECO:0007669"/>
    <property type="project" value="UniProtKB-KW"/>
</dbReference>
<dbReference type="STRING" id="1034345.GCA_000236865_01735"/>
<protein>
    <submittedName>
        <fullName evidence="3">Acetyl esterase</fullName>
    </submittedName>
</protein>